<dbReference type="InterPro" id="IPR003961">
    <property type="entry name" value="FN3_dom"/>
</dbReference>
<evidence type="ECO:0000313" key="4">
    <source>
        <dbReference type="Proteomes" id="UP000823561"/>
    </source>
</evidence>
<organism evidence="3 4">
    <name type="scientific">Alosa alosa</name>
    <name type="common">allis shad</name>
    <dbReference type="NCBI Taxonomy" id="278164"/>
    <lineage>
        <taxon>Eukaryota</taxon>
        <taxon>Metazoa</taxon>
        <taxon>Chordata</taxon>
        <taxon>Craniata</taxon>
        <taxon>Vertebrata</taxon>
        <taxon>Euteleostomi</taxon>
        <taxon>Actinopterygii</taxon>
        <taxon>Neopterygii</taxon>
        <taxon>Teleostei</taxon>
        <taxon>Clupei</taxon>
        <taxon>Clupeiformes</taxon>
        <taxon>Clupeoidei</taxon>
        <taxon>Clupeidae</taxon>
        <taxon>Alosa</taxon>
    </lineage>
</organism>
<comment type="caution">
    <text evidence="3">The sequence shown here is derived from an EMBL/GenBank/DDBJ whole genome shotgun (WGS) entry which is preliminary data.</text>
</comment>
<dbReference type="InterPro" id="IPR050991">
    <property type="entry name" value="ECM_Regulatory_Proteins"/>
</dbReference>
<proteinExistence type="predicted"/>
<keyword evidence="4" id="KW-1185">Reference proteome</keyword>
<accession>A0AAV6FJ18</accession>
<evidence type="ECO:0000313" key="3">
    <source>
        <dbReference type="EMBL" id="KAG5262703.1"/>
    </source>
</evidence>
<dbReference type="AlphaFoldDB" id="A0AAV6FJ18"/>
<dbReference type="EMBL" id="JADWDJ010000022">
    <property type="protein sequence ID" value="KAG5262703.1"/>
    <property type="molecule type" value="Genomic_DNA"/>
</dbReference>
<reference evidence="3" key="1">
    <citation type="submission" date="2020-10" db="EMBL/GenBank/DDBJ databases">
        <title>Chromosome-scale genome assembly of the Allis shad, Alosa alosa.</title>
        <authorList>
            <person name="Margot Z."/>
            <person name="Christophe K."/>
            <person name="Cabau C."/>
            <person name="Louis A."/>
            <person name="Berthelot C."/>
            <person name="Parey E."/>
            <person name="Roest Crollius H."/>
            <person name="Montfort J."/>
            <person name="Robinson-Rechavi M."/>
            <person name="Bucao C."/>
            <person name="Bouchez O."/>
            <person name="Gislard M."/>
            <person name="Lluch J."/>
            <person name="Milhes M."/>
            <person name="Lampietro C."/>
            <person name="Lopez Roques C."/>
            <person name="Donnadieu C."/>
            <person name="Braasch I."/>
            <person name="Desvignes T."/>
            <person name="Postlethwait J."/>
            <person name="Bobe J."/>
            <person name="Guiguen Y."/>
        </authorList>
    </citation>
    <scope>NUCLEOTIDE SEQUENCE</scope>
    <source>
        <strain evidence="3">M-15738</strain>
        <tissue evidence="3">Blood</tissue>
    </source>
</reference>
<dbReference type="InterPro" id="IPR036116">
    <property type="entry name" value="FN3_sf"/>
</dbReference>
<dbReference type="PANTHER" id="PTHR46708">
    <property type="entry name" value="TENASCIN"/>
    <property type="match status" value="1"/>
</dbReference>
<protein>
    <recommendedName>
        <fullName evidence="2">Fibronectin type-III domain-containing protein</fullName>
    </recommendedName>
</protein>
<dbReference type="Proteomes" id="UP000823561">
    <property type="component" value="Chromosome 22"/>
</dbReference>
<feature type="domain" description="Fibronectin type-III" evidence="2">
    <location>
        <begin position="2"/>
        <end position="74"/>
    </location>
</feature>
<dbReference type="SUPFAM" id="SSF49265">
    <property type="entry name" value="Fibronectin type III"/>
    <property type="match status" value="2"/>
</dbReference>
<dbReference type="Gene3D" id="2.60.40.10">
    <property type="entry name" value="Immunoglobulins"/>
    <property type="match status" value="1"/>
</dbReference>
<name>A0AAV6FJ18_9TELE</name>
<keyword evidence="1" id="KW-0677">Repeat</keyword>
<sequence>MRVNVITRSETQLELEWTKVNNNRNYNYILRDSNGAKTSITGSDAGTTMKHTVSPLCAGIKYSFTLFTVFEGVSSTGYKFSVVTKINCAASRWNVSNSTIEAEVLGLFSMATAHNGSDGDVTGTVRRNKVSFSNLYPGATYNVSLYYQLDEEQLLQCSHSVTLVPATVTSLSCESRNHSVFLKWEEPFGLWTEAEVNVMGIGSHLVRRTDVKIAGLEPSRTYNISVTSLSGAVRGPNQWTSCQTTSSMVVLVPEVVIMLLGLLTSMGYV</sequence>
<dbReference type="CDD" id="cd00063">
    <property type="entry name" value="FN3"/>
    <property type="match status" value="1"/>
</dbReference>
<gene>
    <name evidence="3" type="ORF">AALO_G00277940</name>
</gene>
<evidence type="ECO:0000259" key="2">
    <source>
        <dbReference type="SMART" id="SM00060"/>
    </source>
</evidence>
<evidence type="ECO:0000256" key="1">
    <source>
        <dbReference type="ARBA" id="ARBA00022737"/>
    </source>
</evidence>
<feature type="domain" description="Fibronectin type-III" evidence="2">
    <location>
        <begin position="165"/>
        <end position="235"/>
    </location>
</feature>
<dbReference type="InterPro" id="IPR013783">
    <property type="entry name" value="Ig-like_fold"/>
</dbReference>
<dbReference type="SMART" id="SM00060">
    <property type="entry name" value="FN3"/>
    <property type="match status" value="2"/>
</dbReference>
<dbReference type="PANTHER" id="PTHR46708:SF2">
    <property type="entry name" value="FIBRONECTIN TYPE-III DOMAIN-CONTAINING PROTEIN"/>
    <property type="match status" value="1"/>
</dbReference>